<dbReference type="AlphaFoldDB" id="A0A8T0HUT9"/>
<reference evidence="2" key="1">
    <citation type="submission" date="2020-06" db="EMBL/GenBank/DDBJ databases">
        <title>WGS assembly of Ceratodon purpureus strain R40.</title>
        <authorList>
            <person name="Carey S.B."/>
            <person name="Jenkins J."/>
            <person name="Shu S."/>
            <person name="Lovell J.T."/>
            <person name="Sreedasyam A."/>
            <person name="Maumus F."/>
            <person name="Tiley G.P."/>
            <person name="Fernandez-Pozo N."/>
            <person name="Barry K."/>
            <person name="Chen C."/>
            <person name="Wang M."/>
            <person name="Lipzen A."/>
            <person name="Daum C."/>
            <person name="Saski C.A."/>
            <person name="Payton A.C."/>
            <person name="Mcbreen J.C."/>
            <person name="Conrad R.E."/>
            <person name="Kollar L.M."/>
            <person name="Olsson S."/>
            <person name="Huttunen S."/>
            <person name="Landis J.B."/>
            <person name="Wickett N.J."/>
            <person name="Johnson M.G."/>
            <person name="Rensing S.A."/>
            <person name="Grimwood J."/>
            <person name="Schmutz J."/>
            <person name="Mcdaniel S.F."/>
        </authorList>
    </citation>
    <scope>NUCLEOTIDE SEQUENCE</scope>
    <source>
        <strain evidence="2">R40</strain>
    </source>
</reference>
<keyword evidence="3" id="KW-1185">Reference proteome</keyword>
<comment type="caution">
    <text evidence="2">The sequence shown here is derived from an EMBL/GenBank/DDBJ whole genome shotgun (WGS) entry which is preliminary data.</text>
</comment>
<feature type="region of interest" description="Disordered" evidence="1">
    <location>
        <begin position="40"/>
        <end position="60"/>
    </location>
</feature>
<dbReference type="Proteomes" id="UP000822688">
    <property type="component" value="Chromosome V"/>
</dbReference>
<sequence length="60" mass="6603">MDLLTDPLHPLSSLPPTLPSSCGIRQALMRLHLATTELGRFNLRPKTSKGNMSPMSRNSD</sequence>
<feature type="compositionally biased region" description="Polar residues" evidence="1">
    <location>
        <begin position="48"/>
        <end position="60"/>
    </location>
</feature>
<proteinExistence type="predicted"/>
<protein>
    <submittedName>
        <fullName evidence="2">Uncharacterized protein</fullName>
    </submittedName>
</protein>
<evidence type="ECO:0000313" key="3">
    <source>
        <dbReference type="Proteomes" id="UP000822688"/>
    </source>
</evidence>
<evidence type="ECO:0000313" key="2">
    <source>
        <dbReference type="EMBL" id="KAG0574754.1"/>
    </source>
</evidence>
<gene>
    <name evidence="2" type="ORF">KC19_VG288000</name>
</gene>
<organism evidence="2 3">
    <name type="scientific">Ceratodon purpureus</name>
    <name type="common">Fire moss</name>
    <name type="synonym">Dicranum purpureum</name>
    <dbReference type="NCBI Taxonomy" id="3225"/>
    <lineage>
        <taxon>Eukaryota</taxon>
        <taxon>Viridiplantae</taxon>
        <taxon>Streptophyta</taxon>
        <taxon>Embryophyta</taxon>
        <taxon>Bryophyta</taxon>
        <taxon>Bryophytina</taxon>
        <taxon>Bryopsida</taxon>
        <taxon>Dicranidae</taxon>
        <taxon>Pseudoditrichales</taxon>
        <taxon>Ditrichaceae</taxon>
        <taxon>Ceratodon</taxon>
    </lineage>
</organism>
<accession>A0A8T0HUT9</accession>
<name>A0A8T0HUT9_CERPU</name>
<evidence type="ECO:0000256" key="1">
    <source>
        <dbReference type="SAM" id="MobiDB-lite"/>
    </source>
</evidence>
<dbReference type="EMBL" id="CM026426">
    <property type="protein sequence ID" value="KAG0574754.1"/>
    <property type="molecule type" value="Genomic_DNA"/>
</dbReference>